<keyword evidence="5" id="KW-1185">Reference proteome</keyword>
<dbReference type="SUPFAM" id="SSF49785">
    <property type="entry name" value="Galactose-binding domain-like"/>
    <property type="match status" value="1"/>
</dbReference>
<evidence type="ECO:0000259" key="1">
    <source>
        <dbReference type="Pfam" id="PF05592"/>
    </source>
</evidence>
<dbReference type="Gene3D" id="2.60.120.260">
    <property type="entry name" value="Galactose-binding domain-like"/>
    <property type="match status" value="2"/>
</dbReference>
<feature type="domain" description="Alpha-L-rhamnosidase concanavalin-like" evidence="1">
    <location>
        <begin position="266"/>
        <end position="341"/>
    </location>
</feature>
<dbReference type="PANTHER" id="PTHR34987:SF2">
    <property type="entry name" value="B, PUTATIVE (AFU_ORTHOLOGUE AFUA_7G05040)-RELATED"/>
    <property type="match status" value="1"/>
</dbReference>
<dbReference type="InterPro" id="IPR008928">
    <property type="entry name" value="6-hairpin_glycosidase_sf"/>
</dbReference>
<evidence type="ECO:0000313" key="5">
    <source>
        <dbReference type="Proteomes" id="UP001305702"/>
    </source>
</evidence>
<evidence type="ECO:0000313" key="4">
    <source>
        <dbReference type="EMBL" id="WNQ09894.1"/>
    </source>
</evidence>
<dbReference type="Gene3D" id="2.60.420.10">
    <property type="entry name" value="Maltose phosphorylase, domain 3"/>
    <property type="match status" value="1"/>
</dbReference>
<dbReference type="Pfam" id="PF17390">
    <property type="entry name" value="Bac_rhamnosid_C"/>
    <property type="match status" value="1"/>
</dbReference>
<dbReference type="Pfam" id="PF05592">
    <property type="entry name" value="Bac_rhamnosid"/>
    <property type="match status" value="1"/>
</dbReference>
<dbReference type="InterPro" id="IPR035396">
    <property type="entry name" value="Bac_rhamnosid6H"/>
</dbReference>
<organism evidence="4 5">
    <name type="scientific">Paenibacillus aurantius</name>
    <dbReference type="NCBI Taxonomy" id="2918900"/>
    <lineage>
        <taxon>Bacteria</taxon>
        <taxon>Bacillati</taxon>
        <taxon>Bacillota</taxon>
        <taxon>Bacilli</taxon>
        <taxon>Bacillales</taxon>
        <taxon>Paenibacillaceae</taxon>
        <taxon>Paenibacillus</taxon>
    </lineage>
</organism>
<protein>
    <submittedName>
        <fullName evidence="4">Alpha-L-rhamnosidase C-terminal domain-containing protein</fullName>
    </submittedName>
</protein>
<gene>
    <name evidence="4" type="ORF">MJA45_20035</name>
</gene>
<dbReference type="InterPro" id="IPR008979">
    <property type="entry name" value="Galactose-bd-like_sf"/>
</dbReference>
<dbReference type="InterPro" id="IPR008902">
    <property type="entry name" value="Rhamnosid_concanavalin"/>
</dbReference>
<accession>A0AA96LA10</accession>
<dbReference type="AlphaFoldDB" id="A0AA96LA10"/>
<dbReference type="Proteomes" id="UP001305702">
    <property type="component" value="Chromosome"/>
</dbReference>
<dbReference type="KEGG" id="paun:MJA45_20035"/>
<dbReference type="Gene3D" id="1.50.10.10">
    <property type="match status" value="1"/>
</dbReference>
<dbReference type="EMBL" id="CP130318">
    <property type="protein sequence ID" value="WNQ09894.1"/>
    <property type="molecule type" value="Genomic_DNA"/>
</dbReference>
<evidence type="ECO:0000259" key="3">
    <source>
        <dbReference type="Pfam" id="PF17390"/>
    </source>
</evidence>
<dbReference type="GO" id="GO:0005975">
    <property type="term" value="P:carbohydrate metabolic process"/>
    <property type="evidence" value="ECO:0007669"/>
    <property type="project" value="InterPro"/>
</dbReference>
<dbReference type="InterPro" id="IPR035398">
    <property type="entry name" value="Bac_rhamnosid_C"/>
</dbReference>
<dbReference type="Pfam" id="PF17389">
    <property type="entry name" value="Bac_rhamnosid6H"/>
    <property type="match status" value="1"/>
</dbReference>
<sequence>MNPLEPSKWIWNEGSRDEVNQYVEFRHEFLLPEAPASTRLYLSVDSEYAVWINGTFADTGQYDDFPQNKAYDELSVGPWLREGKNVLCILAYYQGQNSFQYIKGSPGLIYSLEAGSLTVRSGSDTSFRPSPAYRSGPVPVSTNQLGFTFEFDAGRDDGWLTEAYQMGEDWKRFGDGPEARTGPRLYKRPVPKLVIQDRCPAKLLSQGLFIRQAEPNTSVAELMQHDYLSYRLPESLMETAGDFSLPSPAGLSLRPSLFRENGGVYLLLDLGREECGLLDLELEADAGVLVDIAYGEHLEDLRVRAEVRGKHFATRYQCGEGRQTFTHCLKRWAGRYLQVHISGVTERFVLYYAGLRAVEYPVEAKGEFYCPDRLHQQIEKVAVRTLHLCMHEHYEDTPWREQALYAMDARNQALCGYYGFGEYELPGASFQLLEEGLKEDGFLEICAPAENVITIPSFSFLWVVELEEHLLYSGRFELAEARLPAVQRMMDTHIGRLRDGLLANPAGSRYWNFYDWASGMDNWSAILPPGASTDRIDYDAPLNLFFVMALDAAASLLKLCGRPEASERYSSLSAKVKAAIQDRFWDPAESAYRTYRRENGVDHYAELTQALALCAKVCPEPLAGGLRERLAKRDNGWVPVTLSYSLFKFKALLEDPERYGPLVFHSIADDWGGMLYKGATSFWETKEGADAFDRAGSLCHGWSAIPVYFYYAYLLGITPVEPGFKVFRFEPARSVFHQASGVVPTPYGPISVKWEATPQGLHSDVTWPEGIVPLRKQ</sequence>
<dbReference type="InterPro" id="IPR012341">
    <property type="entry name" value="6hp_glycosidase-like_sf"/>
</dbReference>
<dbReference type="SUPFAM" id="SSF48208">
    <property type="entry name" value="Six-hairpin glycosidases"/>
    <property type="match status" value="1"/>
</dbReference>
<reference evidence="4 5" key="1">
    <citation type="submission" date="2022-02" db="EMBL/GenBank/DDBJ databases">
        <title>Paenibacillus sp. MBLB1776 Whole Genome Shotgun Sequencing.</title>
        <authorList>
            <person name="Hwang C.Y."/>
            <person name="Cho E.-S."/>
            <person name="Seo M.-J."/>
        </authorList>
    </citation>
    <scope>NUCLEOTIDE SEQUENCE [LARGE SCALE GENOMIC DNA]</scope>
    <source>
        <strain evidence="4 5">MBLB1776</strain>
    </source>
</reference>
<proteinExistence type="predicted"/>
<feature type="domain" description="Alpha-L-rhamnosidase six-hairpin glycosidase" evidence="2">
    <location>
        <begin position="365"/>
        <end position="713"/>
    </location>
</feature>
<name>A0AA96LA10_9BACL</name>
<evidence type="ECO:0000259" key="2">
    <source>
        <dbReference type="Pfam" id="PF17389"/>
    </source>
</evidence>
<dbReference type="RefSeq" id="WP_315603667.1">
    <property type="nucleotide sequence ID" value="NZ_CP130318.1"/>
</dbReference>
<dbReference type="PANTHER" id="PTHR34987">
    <property type="entry name" value="C, PUTATIVE (AFU_ORTHOLOGUE AFUA_3G02880)-RELATED"/>
    <property type="match status" value="1"/>
</dbReference>
<feature type="domain" description="Alpha-L-rhamnosidase C-terminal" evidence="3">
    <location>
        <begin position="716"/>
        <end position="770"/>
    </location>
</feature>